<evidence type="ECO:0000313" key="2">
    <source>
        <dbReference type="Proteomes" id="UP000038040"/>
    </source>
</evidence>
<dbReference type="Proteomes" id="UP000274756">
    <property type="component" value="Unassembled WGS sequence"/>
</dbReference>
<sequence>MVTANNLCKNVICSQGLSCDGNTGKCAKFRQFNYEFANLCSNIECPGNTKCDTNTGFCVLFRNINL</sequence>
<dbReference type="EMBL" id="UYYG01001153">
    <property type="protein sequence ID" value="VDN55815.1"/>
    <property type="molecule type" value="Genomic_DNA"/>
</dbReference>
<evidence type="ECO:0000313" key="1">
    <source>
        <dbReference type="EMBL" id="VDN55815.1"/>
    </source>
</evidence>
<protein>
    <submittedName>
        <fullName evidence="4">EB domain-containing protein</fullName>
    </submittedName>
</protein>
<organism evidence="2 4">
    <name type="scientific">Dracunculus medinensis</name>
    <name type="common">Guinea worm</name>
    <dbReference type="NCBI Taxonomy" id="318479"/>
    <lineage>
        <taxon>Eukaryota</taxon>
        <taxon>Metazoa</taxon>
        <taxon>Ecdysozoa</taxon>
        <taxon>Nematoda</taxon>
        <taxon>Chromadorea</taxon>
        <taxon>Rhabditida</taxon>
        <taxon>Spirurina</taxon>
        <taxon>Dracunculoidea</taxon>
        <taxon>Dracunculidae</taxon>
        <taxon>Dracunculus</taxon>
    </lineage>
</organism>
<evidence type="ECO:0000313" key="4">
    <source>
        <dbReference type="WBParaSite" id="DME_0000142801-mRNA-1"/>
    </source>
</evidence>
<dbReference type="WBParaSite" id="DME_0000142801-mRNA-1">
    <property type="protein sequence ID" value="DME_0000142801-mRNA-1"/>
    <property type="gene ID" value="DME_0000142801"/>
</dbReference>
<dbReference type="Proteomes" id="UP000038040">
    <property type="component" value="Unplaced"/>
</dbReference>
<reference evidence="4" key="1">
    <citation type="submission" date="2017-02" db="UniProtKB">
        <authorList>
            <consortium name="WormBaseParasite"/>
        </authorList>
    </citation>
    <scope>IDENTIFICATION</scope>
</reference>
<gene>
    <name evidence="1" type="ORF">DME_LOCUS5788</name>
</gene>
<evidence type="ECO:0000313" key="3">
    <source>
        <dbReference type="Proteomes" id="UP000274756"/>
    </source>
</evidence>
<name>A0A0N4U3V8_DRAME</name>
<proteinExistence type="predicted"/>
<keyword evidence="3" id="KW-1185">Reference proteome</keyword>
<accession>A0A0N4U3V8</accession>
<dbReference type="OrthoDB" id="6236007at2759"/>
<dbReference type="AlphaFoldDB" id="A0A0N4U3V8"/>
<reference evidence="1 3" key="2">
    <citation type="submission" date="2018-11" db="EMBL/GenBank/DDBJ databases">
        <authorList>
            <consortium name="Pathogen Informatics"/>
        </authorList>
    </citation>
    <scope>NUCLEOTIDE SEQUENCE [LARGE SCALE GENOMIC DNA]</scope>
</reference>